<feature type="transmembrane region" description="Helical" evidence="11">
    <location>
        <begin position="133"/>
        <end position="152"/>
    </location>
</feature>
<dbReference type="Proteomes" id="UP001327560">
    <property type="component" value="Chromosome 5"/>
</dbReference>
<feature type="transmembrane region" description="Helical" evidence="11">
    <location>
        <begin position="192"/>
        <end position="214"/>
    </location>
</feature>
<feature type="transmembrane region" description="Helical" evidence="11">
    <location>
        <begin position="164"/>
        <end position="186"/>
    </location>
</feature>
<keyword evidence="6 11" id="KW-0812">Transmembrane</keyword>
<dbReference type="InterPro" id="IPR047664">
    <property type="entry name" value="SWEET"/>
</dbReference>
<keyword evidence="13" id="KW-1185">Reference proteome</keyword>
<dbReference type="FunFam" id="1.20.1280.290:FF:000002">
    <property type="entry name" value="Bidirectional sugar transporter SWEET"/>
    <property type="match status" value="1"/>
</dbReference>
<evidence type="ECO:0000256" key="8">
    <source>
        <dbReference type="ARBA" id="ARBA00022989"/>
    </source>
</evidence>
<keyword evidence="9 11" id="KW-0472">Membrane</keyword>
<evidence type="ECO:0000313" key="13">
    <source>
        <dbReference type="Proteomes" id="UP001327560"/>
    </source>
</evidence>
<name>A0AAQ3KGR7_9LILI</name>
<feature type="transmembrane region" description="Helical" evidence="11">
    <location>
        <begin position="71"/>
        <end position="93"/>
    </location>
</feature>
<organism evidence="12 13">
    <name type="scientific">Canna indica</name>
    <name type="common">Indian-shot</name>
    <dbReference type="NCBI Taxonomy" id="4628"/>
    <lineage>
        <taxon>Eukaryota</taxon>
        <taxon>Viridiplantae</taxon>
        <taxon>Streptophyta</taxon>
        <taxon>Embryophyta</taxon>
        <taxon>Tracheophyta</taxon>
        <taxon>Spermatophyta</taxon>
        <taxon>Magnoliopsida</taxon>
        <taxon>Liliopsida</taxon>
        <taxon>Zingiberales</taxon>
        <taxon>Cannaceae</taxon>
        <taxon>Canna</taxon>
    </lineage>
</organism>
<keyword evidence="5 11" id="KW-0762">Sugar transport</keyword>
<protein>
    <recommendedName>
        <fullName evidence="11">Bidirectional sugar transporter SWEET</fullName>
    </recommendedName>
</protein>
<evidence type="ECO:0000256" key="7">
    <source>
        <dbReference type="ARBA" id="ARBA00022737"/>
    </source>
</evidence>
<reference evidence="12 13" key="1">
    <citation type="submission" date="2023-10" db="EMBL/GenBank/DDBJ databases">
        <title>Chromosome-scale genome assembly provides insights into flower coloration mechanisms of Canna indica.</title>
        <authorList>
            <person name="Li C."/>
        </authorList>
    </citation>
    <scope>NUCLEOTIDE SEQUENCE [LARGE SCALE GENOMIC DNA]</scope>
    <source>
        <tissue evidence="12">Flower</tissue>
    </source>
</reference>
<evidence type="ECO:0000256" key="10">
    <source>
        <dbReference type="ARBA" id="ARBA00038715"/>
    </source>
</evidence>
<comment type="similarity">
    <text evidence="2 11">Belongs to the SWEET sugar transporter family.</text>
</comment>
<evidence type="ECO:0000256" key="4">
    <source>
        <dbReference type="ARBA" id="ARBA00022475"/>
    </source>
</evidence>
<dbReference type="PANTHER" id="PTHR10791:SF130">
    <property type="entry name" value="BIDIRECTIONAL SUGAR TRANSPORTER SWEET6-RELATED"/>
    <property type="match status" value="1"/>
</dbReference>
<proteinExistence type="inferred from homology"/>
<evidence type="ECO:0000256" key="5">
    <source>
        <dbReference type="ARBA" id="ARBA00022597"/>
    </source>
</evidence>
<feature type="transmembrane region" description="Helical" evidence="11">
    <location>
        <begin position="6"/>
        <end position="25"/>
    </location>
</feature>
<keyword evidence="8 11" id="KW-1133">Transmembrane helix</keyword>
<evidence type="ECO:0000313" key="12">
    <source>
        <dbReference type="EMBL" id="WOL08367.1"/>
    </source>
</evidence>
<dbReference type="Gene3D" id="1.20.1280.290">
    <property type="match status" value="2"/>
</dbReference>
<feature type="transmembrane region" description="Helical" evidence="11">
    <location>
        <begin position="46"/>
        <end position="65"/>
    </location>
</feature>
<evidence type="ECO:0000256" key="6">
    <source>
        <dbReference type="ARBA" id="ARBA00022692"/>
    </source>
</evidence>
<comment type="subunit">
    <text evidence="10">Forms homooligomers and/or heterooligomers.</text>
</comment>
<dbReference type="FunFam" id="1.20.1280.290:FF:000001">
    <property type="entry name" value="Bidirectional sugar transporter SWEET"/>
    <property type="match status" value="1"/>
</dbReference>
<evidence type="ECO:0000256" key="1">
    <source>
        <dbReference type="ARBA" id="ARBA00004651"/>
    </source>
</evidence>
<comment type="subcellular location">
    <subcellularLocation>
        <location evidence="1 11">Cell membrane</location>
        <topology evidence="1 11">Multi-pass membrane protein</topology>
    </subcellularLocation>
</comment>
<evidence type="ECO:0000256" key="11">
    <source>
        <dbReference type="RuleBase" id="RU910715"/>
    </source>
</evidence>
<gene>
    <name evidence="12" type="ORF">Cni_G17120</name>
</gene>
<evidence type="ECO:0000256" key="2">
    <source>
        <dbReference type="ARBA" id="ARBA00007809"/>
    </source>
</evidence>
<evidence type="ECO:0000256" key="9">
    <source>
        <dbReference type="ARBA" id="ARBA00023136"/>
    </source>
</evidence>
<dbReference type="GO" id="GO:0005886">
    <property type="term" value="C:plasma membrane"/>
    <property type="evidence" value="ECO:0007669"/>
    <property type="project" value="UniProtKB-SubCell"/>
</dbReference>
<comment type="function">
    <text evidence="11">Mediates both low-affinity uptake and efflux of sugar across the membrane.</text>
</comment>
<accession>A0AAQ3KGR7</accession>
<keyword evidence="7" id="KW-0677">Repeat</keyword>
<keyword evidence="4" id="KW-1003">Cell membrane</keyword>
<dbReference type="EMBL" id="CP136894">
    <property type="protein sequence ID" value="WOL08367.1"/>
    <property type="molecule type" value="Genomic_DNA"/>
</dbReference>
<dbReference type="PANTHER" id="PTHR10791">
    <property type="entry name" value="RAG1-ACTIVATING PROTEIN 1"/>
    <property type="match status" value="1"/>
</dbReference>
<dbReference type="InterPro" id="IPR004316">
    <property type="entry name" value="SWEET_rpt"/>
</dbReference>
<keyword evidence="3 11" id="KW-0813">Transport</keyword>
<dbReference type="GO" id="GO:0051119">
    <property type="term" value="F:sugar transmembrane transporter activity"/>
    <property type="evidence" value="ECO:0007669"/>
    <property type="project" value="InterPro"/>
</dbReference>
<evidence type="ECO:0000256" key="3">
    <source>
        <dbReference type="ARBA" id="ARBA00022448"/>
    </source>
</evidence>
<sequence>MVNTELIRTVVGIIGNVISLGLFLAPVPTFVRICKKRSVEEFSPMPYLATMLNCMVWVVYGLPIVHPHSTLVLTINGAGLFIELAYLLLFIIFSKGGKRLKVIALFIAEIVFIIALAIIVITVVHTWQRRSMIVGIISVVFCIGMYVAPLSVMRMVIQTKSVEFMPLTLSVVGFLNGVCWTTYALIRFDLYITIPNSVGTLFAVAQLVLYAVYYKSTKRQMEERKRKAELGMTEVAAGSKVGSAPYNGGDIP</sequence>
<dbReference type="AlphaFoldDB" id="A0AAQ3KGR7"/>
<dbReference type="Pfam" id="PF03083">
    <property type="entry name" value="MtN3_slv"/>
    <property type="match status" value="2"/>
</dbReference>
<feature type="transmembrane region" description="Helical" evidence="11">
    <location>
        <begin position="105"/>
        <end position="127"/>
    </location>
</feature>